<proteinExistence type="predicted"/>
<reference evidence="1" key="1">
    <citation type="journal article" date="2023" name="G3 (Bethesda)">
        <title>A reference genome for the long-term kleptoplast-retaining sea slug Elysia crispata morphotype clarki.</title>
        <authorList>
            <person name="Eastman K.E."/>
            <person name="Pendleton A.L."/>
            <person name="Shaikh M.A."/>
            <person name="Suttiyut T."/>
            <person name="Ogas R."/>
            <person name="Tomko P."/>
            <person name="Gavelis G."/>
            <person name="Widhalm J.R."/>
            <person name="Wisecaver J.H."/>
        </authorList>
    </citation>
    <scope>NUCLEOTIDE SEQUENCE</scope>
    <source>
        <strain evidence="1">ECLA1</strain>
    </source>
</reference>
<evidence type="ECO:0000313" key="2">
    <source>
        <dbReference type="Proteomes" id="UP001283361"/>
    </source>
</evidence>
<gene>
    <name evidence="1" type="ORF">RRG08_020687</name>
</gene>
<name>A0AAE0Z4G7_9GAST</name>
<sequence length="111" mass="12024">MPRSQAASRVYFSCIKSLLTSLLILKDTQNTQSIACVSIENVPCPALTPAPTLHAMDAWSGCKLSPAECTRCGSTLTDRDFSTRSRDDHSAASVESVVDLALSWSPYSRLD</sequence>
<evidence type="ECO:0000313" key="1">
    <source>
        <dbReference type="EMBL" id="KAK3762609.1"/>
    </source>
</evidence>
<protein>
    <submittedName>
        <fullName evidence="1">Uncharacterized protein</fullName>
    </submittedName>
</protein>
<comment type="caution">
    <text evidence="1">The sequence shown here is derived from an EMBL/GenBank/DDBJ whole genome shotgun (WGS) entry which is preliminary data.</text>
</comment>
<accession>A0AAE0Z4G7</accession>
<organism evidence="1 2">
    <name type="scientific">Elysia crispata</name>
    <name type="common">lettuce slug</name>
    <dbReference type="NCBI Taxonomy" id="231223"/>
    <lineage>
        <taxon>Eukaryota</taxon>
        <taxon>Metazoa</taxon>
        <taxon>Spiralia</taxon>
        <taxon>Lophotrochozoa</taxon>
        <taxon>Mollusca</taxon>
        <taxon>Gastropoda</taxon>
        <taxon>Heterobranchia</taxon>
        <taxon>Euthyneura</taxon>
        <taxon>Panpulmonata</taxon>
        <taxon>Sacoglossa</taxon>
        <taxon>Placobranchoidea</taxon>
        <taxon>Plakobranchidae</taxon>
        <taxon>Elysia</taxon>
    </lineage>
</organism>
<dbReference type="AlphaFoldDB" id="A0AAE0Z4G7"/>
<dbReference type="Proteomes" id="UP001283361">
    <property type="component" value="Unassembled WGS sequence"/>
</dbReference>
<keyword evidence="2" id="KW-1185">Reference proteome</keyword>
<dbReference type="EMBL" id="JAWDGP010004681">
    <property type="protein sequence ID" value="KAK3762609.1"/>
    <property type="molecule type" value="Genomic_DNA"/>
</dbReference>